<sequence>MGTAPPAARVFDPKGMENETRICVHYLWSGVTILNLLFPISPLPFFSFSRRQCISVLKARPTDRSSYLYCLSNPKILIHGGVLRVGSDPIPAVKLLPDPAHLPLKLECLSFIEEATRGIDKFEVGCGM</sequence>
<keyword evidence="1" id="KW-0812">Transmembrane</keyword>
<dbReference type="EMBL" id="JAYMYQ010000023">
    <property type="protein sequence ID" value="KAK7298870.1"/>
    <property type="molecule type" value="Genomic_DNA"/>
</dbReference>
<feature type="transmembrane region" description="Helical" evidence="1">
    <location>
        <begin position="26"/>
        <end position="48"/>
    </location>
</feature>
<accession>A0AAN9JGT4</accession>
<evidence type="ECO:0000313" key="3">
    <source>
        <dbReference type="EMBL" id="KAK7298983.1"/>
    </source>
</evidence>
<keyword evidence="1" id="KW-1133">Transmembrane helix</keyword>
<gene>
    <name evidence="2" type="ORF">VNO77_46188</name>
    <name evidence="3" type="ORF">VNO77_46306</name>
</gene>
<dbReference type="Proteomes" id="UP001367508">
    <property type="component" value="Unassembled WGS sequence"/>
</dbReference>
<proteinExistence type="predicted"/>
<keyword evidence="1" id="KW-0472">Membrane</keyword>
<keyword evidence="4" id="KW-1185">Reference proteome</keyword>
<dbReference type="AlphaFoldDB" id="A0AAN9JGT4"/>
<dbReference type="EMBL" id="JAYMYQ010000023">
    <property type="protein sequence ID" value="KAK7298983.1"/>
    <property type="molecule type" value="Genomic_DNA"/>
</dbReference>
<evidence type="ECO:0000313" key="4">
    <source>
        <dbReference type="Proteomes" id="UP001367508"/>
    </source>
</evidence>
<organism evidence="2 4">
    <name type="scientific">Canavalia gladiata</name>
    <name type="common">Sword bean</name>
    <name type="synonym">Dolichos gladiatus</name>
    <dbReference type="NCBI Taxonomy" id="3824"/>
    <lineage>
        <taxon>Eukaryota</taxon>
        <taxon>Viridiplantae</taxon>
        <taxon>Streptophyta</taxon>
        <taxon>Embryophyta</taxon>
        <taxon>Tracheophyta</taxon>
        <taxon>Spermatophyta</taxon>
        <taxon>Magnoliopsida</taxon>
        <taxon>eudicotyledons</taxon>
        <taxon>Gunneridae</taxon>
        <taxon>Pentapetalae</taxon>
        <taxon>rosids</taxon>
        <taxon>fabids</taxon>
        <taxon>Fabales</taxon>
        <taxon>Fabaceae</taxon>
        <taxon>Papilionoideae</taxon>
        <taxon>50 kb inversion clade</taxon>
        <taxon>NPAAA clade</taxon>
        <taxon>indigoferoid/millettioid clade</taxon>
        <taxon>Phaseoleae</taxon>
        <taxon>Canavalia</taxon>
    </lineage>
</organism>
<evidence type="ECO:0000256" key="1">
    <source>
        <dbReference type="SAM" id="Phobius"/>
    </source>
</evidence>
<reference evidence="2 4" key="1">
    <citation type="submission" date="2024-01" db="EMBL/GenBank/DDBJ databases">
        <title>The genomes of 5 underutilized Papilionoideae crops provide insights into root nodulation and disease resistanc.</title>
        <authorList>
            <person name="Jiang F."/>
        </authorList>
    </citation>
    <scope>NUCLEOTIDE SEQUENCE [LARGE SCALE GENOMIC DNA]</scope>
    <source>
        <strain evidence="2">LVBAO_FW01</strain>
        <tissue evidence="2">Leaves</tissue>
    </source>
</reference>
<evidence type="ECO:0000313" key="2">
    <source>
        <dbReference type="EMBL" id="KAK7298870.1"/>
    </source>
</evidence>
<name>A0AAN9JGT4_CANGL</name>
<protein>
    <submittedName>
        <fullName evidence="2">Uncharacterized protein</fullName>
    </submittedName>
</protein>
<comment type="caution">
    <text evidence="2">The sequence shown here is derived from an EMBL/GenBank/DDBJ whole genome shotgun (WGS) entry which is preliminary data.</text>
</comment>